<dbReference type="EMBL" id="JAUHHV010000010">
    <property type="protein sequence ID" value="KAK1410458.1"/>
    <property type="molecule type" value="Genomic_DNA"/>
</dbReference>
<evidence type="ECO:0000259" key="2">
    <source>
        <dbReference type="Pfam" id="PF05970"/>
    </source>
</evidence>
<dbReference type="Proteomes" id="UP001229421">
    <property type="component" value="Unassembled WGS sequence"/>
</dbReference>
<evidence type="ECO:0000259" key="3">
    <source>
        <dbReference type="Pfam" id="PF21530"/>
    </source>
</evidence>
<keyword evidence="1" id="KW-0227">DNA damage</keyword>
<protein>
    <recommendedName>
        <fullName evidence="1">ATP-dependent DNA helicase</fullName>
        <ecNumber evidence="1">5.6.2.3</ecNumber>
    </recommendedName>
</protein>
<dbReference type="GO" id="GO:0043139">
    <property type="term" value="F:5'-3' DNA helicase activity"/>
    <property type="evidence" value="ECO:0007669"/>
    <property type="project" value="UniProtKB-EC"/>
</dbReference>
<dbReference type="EC" id="5.6.2.3" evidence="1"/>
<dbReference type="Pfam" id="PF21530">
    <property type="entry name" value="Pif1_2B_dom"/>
    <property type="match status" value="1"/>
</dbReference>
<dbReference type="PANTHER" id="PTHR10492:SF101">
    <property type="entry name" value="ATP-DEPENDENT DNA HELICASE"/>
    <property type="match status" value="1"/>
</dbReference>
<dbReference type="SUPFAM" id="SSF52540">
    <property type="entry name" value="P-loop containing nucleoside triphosphate hydrolases"/>
    <property type="match status" value="2"/>
</dbReference>
<keyword evidence="1" id="KW-0378">Hydrolase</keyword>
<dbReference type="GO" id="GO:0016787">
    <property type="term" value="F:hydrolase activity"/>
    <property type="evidence" value="ECO:0007669"/>
    <property type="project" value="UniProtKB-KW"/>
</dbReference>
<reference evidence="4" key="1">
    <citation type="journal article" date="2023" name="bioRxiv">
        <title>Improved chromosome-level genome assembly for marigold (Tagetes erecta).</title>
        <authorList>
            <person name="Jiang F."/>
            <person name="Yuan L."/>
            <person name="Wang S."/>
            <person name="Wang H."/>
            <person name="Xu D."/>
            <person name="Wang A."/>
            <person name="Fan W."/>
        </authorList>
    </citation>
    <scope>NUCLEOTIDE SEQUENCE</scope>
    <source>
        <strain evidence="4">WSJ</strain>
        <tissue evidence="4">Leaf</tissue>
    </source>
</reference>
<comment type="catalytic activity">
    <reaction evidence="1">
        <text>ATP + H2O = ADP + phosphate + H(+)</text>
        <dbReference type="Rhea" id="RHEA:13065"/>
        <dbReference type="ChEBI" id="CHEBI:15377"/>
        <dbReference type="ChEBI" id="CHEBI:15378"/>
        <dbReference type="ChEBI" id="CHEBI:30616"/>
        <dbReference type="ChEBI" id="CHEBI:43474"/>
        <dbReference type="ChEBI" id="CHEBI:456216"/>
        <dbReference type="EC" id="5.6.2.3"/>
    </reaction>
</comment>
<gene>
    <name evidence="4" type="ORF">QVD17_36995</name>
</gene>
<accession>A0AAD8JV79</accession>
<dbReference type="GO" id="GO:0006281">
    <property type="term" value="P:DNA repair"/>
    <property type="evidence" value="ECO:0007669"/>
    <property type="project" value="UniProtKB-KW"/>
</dbReference>
<comment type="similarity">
    <text evidence="1">Belongs to the helicase family.</text>
</comment>
<dbReference type="GO" id="GO:0006310">
    <property type="term" value="P:DNA recombination"/>
    <property type="evidence" value="ECO:0007669"/>
    <property type="project" value="UniProtKB-KW"/>
</dbReference>
<keyword evidence="1" id="KW-0234">DNA repair</keyword>
<dbReference type="PANTHER" id="PTHR10492">
    <property type="match status" value="1"/>
</dbReference>
<sequence>MEEAKDWASDLELDQKELEKICLSHIENLLQTNGSSLKYFDDMPNVEENYLSSLNNRLLLKELSYDRVSLQREHLNYLKSLTVEQERVYKTVMDAVEKDNGGVFFVYGYGGTGKTFLWKTFSAALRSKGEVVLNVASSGIASLLLDGGRTAHSRFVIPINVNEDSICSIEPNSELGQLIEKAKLIIWDEAPMTHKHCFEALDRTMRDILRLKSENNESKPFGGKVVLFGGDFRQILPVIPKGTRSMIVNSALNSSYLWQHCQVLKLTENMRLKVGRQQQDLEEIKEFAEWILKLGDGLLGEENDGDTEIQIPEDLLIVDDENSISSLMSFTYPNINHHLWDETYFQQRAILAPTNEAVNSLNEELLKTIPGEEKIYLSSDSLCESEEETETNIALFSPEVLNSLHLSGLPNHKLVLKVGAPIMLLRNIDQANGLCNGTRLQVTKLGKFLIEAKIITGTNIGQSTLISRLKMSPSDKRLPVKISRRQFPVTLCFAMTINKSQGQSLERVGLFLPRPVFSHGQLYVAVSRVKSRKGLKILICDKEKETSSTTSNVVYKEVVDMFIIFVKSYAKLAKGTMELLC</sequence>
<dbReference type="GO" id="GO:0000723">
    <property type="term" value="P:telomere maintenance"/>
    <property type="evidence" value="ECO:0007669"/>
    <property type="project" value="InterPro"/>
</dbReference>
<dbReference type="InterPro" id="IPR010285">
    <property type="entry name" value="DNA_helicase_pif1-like_DEAD"/>
</dbReference>
<evidence type="ECO:0000313" key="4">
    <source>
        <dbReference type="EMBL" id="KAK1410458.1"/>
    </source>
</evidence>
<keyword evidence="1" id="KW-0347">Helicase</keyword>
<dbReference type="Pfam" id="PF05970">
    <property type="entry name" value="PIF1"/>
    <property type="match status" value="1"/>
</dbReference>
<keyword evidence="1" id="KW-0547">Nucleotide-binding</keyword>
<dbReference type="Gene3D" id="3.40.50.300">
    <property type="entry name" value="P-loop containing nucleotide triphosphate hydrolases"/>
    <property type="match status" value="2"/>
</dbReference>
<keyword evidence="1" id="KW-0233">DNA recombination</keyword>
<feature type="domain" description="DNA helicase Pif1-like DEAD-box helicase" evidence="2">
    <location>
        <begin position="81"/>
        <end position="304"/>
    </location>
</feature>
<comment type="cofactor">
    <cofactor evidence="1">
        <name>Mg(2+)</name>
        <dbReference type="ChEBI" id="CHEBI:18420"/>
    </cofactor>
</comment>
<dbReference type="InterPro" id="IPR049163">
    <property type="entry name" value="Pif1-like_2B_dom"/>
</dbReference>
<organism evidence="4 5">
    <name type="scientific">Tagetes erecta</name>
    <name type="common">African marigold</name>
    <dbReference type="NCBI Taxonomy" id="13708"/>
    <lineage>
        <taxon>Eukaryota</taxon>
        <taxon>Viridiplantae</taxon>
        <taxon>Streptophyta</taxon>
        <taxon>Embryophyta</taxon>
        <taxon>Tracheophyta</taxon>
        <taxon>Spermatophyta</taxon>
        <taxon>Magnoliopsida</taxon>
        <taxon>eudicotyledons</taxon>
        <taxon>Gunneridae</taxon>
        <taxon>Pentapetalae</taxon>
        <taxon>asterids</taxon>
        <taxon>campanulids</taxon>
        <taxon>Asterales</taxon>
        <taxon>Asteraceae</taxon>
        <taxon>Asteroideae</taxon>
        <taxon>Heliantheae alliance</taxon>
        <taxon>Tageteae</taxon>
        <taxon>Tagetes</taxon>
    </lineage>
</organism>
<dbReference type="AlphaFoldDB" id="A0AAD8JV79"/>
<dbReference type="CDD" id="cd18809">
    <property type="entry name" value="SF1_C_RecD"/>
    <property type="match status" value="1"/>
</dbReference>
<evidence type="ECO:0000256" key="1">
    <source>
        <dbReference type="RuleBase" id="RU363044"/>
    </source>
</evidence>
<dbReference type="GO" id="GO:0005524">
    <property type="term" value="F:ATP binding"/>
    <property type="evidence" value="ECO:0007669"/>
    <property type="project" value="UniProtKB-KW"/>
</dbReference>
<evidence type="ECO:0000313" key="5">
    <source>
        <dbReference type="Proteomes" id="UP001229421"/>
    </source>
</evidence>
<name>A0AAD8JV79_TARER</name>
<proteinExistence type="inferred from homology"/>
<keyword evidence="5" id="KW-1185">Reference proteome</keyword>
<dbReference type="FunFam" id="3.40.50.300:FF:002884">
    <property type="entry name" value="ATP-dependent DNA helicase"/>
    <property type="match status" value="1"/>
</dbReference>
<feature type="domain" description="DNA helicase Pif1-like 2B" evidence="3">
    <location>
        <begin position="399"/>
        <end position="445"/>
    </location>
</feature>
<comment type="caution">
    <text evidence="4">The sequence shown here is derived from an EMBL/GenBank/DDBJ whole genome shotgun (WGS) entry which is preliminary data.</text>
</comment>
<keyword evidence="1" id="KW-0067">ATP-binding</keyword>
<dbReference type="InterPro" id="IPR027417">
    <property type="entry name" value="P-loop_NTPase"/>
</dbReference>